<dbReference type="Gene3D" id="2.170.130.10">
    <property type="entry name" value="TonB-dependent receptor, plug domain"/>
    <property type="match status" value="1"/>
</dbReference>
<dbReference type="InterPro" id="IPR036942">
    <property type="entry name" value="Beta-barrel_TonB_sf"/>
</dbReference>
<protein>
    <submittedName>
        <fullName evidence="9">TonB-linked SusC/RagA family outer membrane protein</fullName>
    </submittedName>
</protein>
<proteinExistence type="inferred from homology"/>
<dbReference type="Gene3D" id="2.60.40.1120">
    <property type="entry name" value="Carboxypeptidase-like, regulatory domain"/>
    <property type="match status" value="1"/>
</dbReference>
<dbReference type="Gene3D" id="2.40.170.20">
    <property type="entry name" value="TonB-dependent receptor, beta-barrel domain"/>
    <property type="match status" value="1"/>
</dbReference>
<dbReference type="AlphaFoldDB" id="A0A562TDD4"/>
<dbReference type="InterPro" id="IPR012910">
    <property type="entry name" value="Plug_dom"/>
</dbReference>
<dbReference type="Proteomes" id="UP000316778">
    <property type="component" value="Unassembled WGS sequence"/>
</dbReference>
<dbReference type="SUPFAM" id="SSF49464">
    <property type="entry name" value="Carboxypeptidase regulatory domain-like"/>
    <property type="match status" value="1"/>
</dbReference>
<evidence type="ECO:0000256" key="6">
    <source>
        <dbReference type="ARBA" id="ARBA00023237"/>
    </source>
</evidence>
<keyword evidence="5 7" id="KW-0472">Membrane</keyword>
<dbReference type="InterPro" id="IPR039426">
    <property type="entry name" value="TonB-dep_rcpt-like"/>
</dbReference>
<dbReference type="GO" id="GO:0009279">
    <property type="term" value="C:cell outer membrane"/>
    <property type="evidence" value="ECO:0007669"/>
    <property type="project" value="UniProtKB-SubCell"/>
</dbReference>
<dbReference type="Pfam" id="PF07715">
    <property type="entry name" value="Plug"/>
    <property type="match status" value="1"/>
</dbReference>
<evidence type="ECO:0000256" key="4">
    <source>
        <dbReference type="ARBA" id="ARBA00022692"/>
    </source>
</evidence>
<dbReference type="InterPro" id="IPR037066">
    <property type="entry name" value="Plug_dom_sf"/>
</dbReference>
<comment type="similarity">
    <text evidence="7">Belongs to the TonB-dependent receptor family.</text>
</comment>
<dbReference type="InterPro" id="IPR023996">
    <property type="entry name" value="TonB-dep_OMP_SusC/RagA"/>
</dbReference>
<keyword evidence="10" id="KW-1185">Reference proteome</keyword>
<dbReference type="Pfam" id="PF13715">
    <property type="entry name" value="CarbopepD_reg_2"/>
    <property type="match status" value="1"/>
</dbReference>
<evidence type="ECO:0000259" key="8">
    <source>
        <dbReference type="Pfam" id="PF07715"/>
    </source>
</evidence>
<keyword evidence="3 7" id="KW-1134">Transmembrane beta strand</keyword>
<accession>A0A562TDD4</accession>
<keyword evidence="4 7" id="KW-0812">Transmembrane</keyword>
<comment type="caution">
    <text evidence="9">The sequence shown here is derived from an EMBL/GenBank/DDBJ whole genome shotgun (WGS) entry which is preliminary data.</text>
</comment>
<gene>
    <name evidence="9" type="ORF">LX66_0371</name>
</gene>
<feature type="domain" description="TonB-dependent receptor plug" evidence="8">
    <location>
        <begin position="134"/>
        <end position="248"/>
    </location>
</feature>
<evidence type="ECO:0000256" key="2">
    <source>
        <dbReference type="ARBA" id="ARBA00022448"/>
    </source>
</evidence>
<organism evidence="9 10">
    <name type="scientific">Chitinophaga japonensis</name>
    <name type="common">Flexibacter japonensis</name>
    <dbReference type="NCBI Taxonomy" id="104662"/>
    <lineage>
        <taxon>Bacteria</taxon>
        <taxon>Pseudomonadati</taxon>
        <taxon>Bacteroidota</taxon>
        <taxon>Chitinophagia</taxon>
        <taxon>Chitinophagales</taxon>
        <taxon>Chitinophagaceae</taxon>
        <taxon>Chitinophaga</taxon>
    </lineage>
</organism>
<dbReference type="NCBIfam" id="TIGR04056">
    <property type="entry name" value="OMP_RagA_SusC"/>
    <property type="match status" value="1"/>
</dbReference>
<keyword evidence="2 7" id="KW-0813">Transport</keyword>
<dbReference type="SUPFAM" id="SSF56935">
    <property type="entry name" value="Porins"/>
    <property type="match status" value="1"/>
</dbReference>
<dbReference type="InterPro" id="IPR023997">
    <property type="entry name" value="TonB-dep_OMP_SusC/RagA_CS"/>
</dbReference>
<dbReference type="NCBIfam" id="TIGR04057">
    <property type="entry name" value="SusC_RagA_signa"/>
    <property type="match status" value="1"/>
</dbReference>
<evidence type="ECO:0000313" key="9">
    <source>
        <dbReference type="EMBL" id="TWI91010.1"/>
    </source>
</evidence>
<dbReference type="OrthoDB" id="9768177at2"/>
<reference evidence="9 10" key="1">
    <citation type="journal article" date="2013" name="Stand. Genomic Sci.">
        <title>Genomic Encyclopedia of Type Strains, Phase I: The one thousand microbial genomes (KMG-I) project.</title>
        <authorList>
            <person name="Kyrpides N.C."/>
            <person name="Woyke T."/>
            <person name="Eisen J.A."/>
            <person name="Garrity G."/>
            <person name="Lilburn T.G."/>
            <person name="Beck B.J."/>
            <person name="Whitman W.B."/>
            <person name="Hugenholtz P."/>
            <person name="Klenk H.P."/>
        </authorList>
    </citation>
    <scope>NUCLEOTIDE SEQUENCE [LARGE SCALE GENOMIC DNA]</scope>
    <source>
        <strain evidence="9 10">DSM 13484</strain>
    </source>
</reference>
<evidence type="ECO:0000256" key="3">
    <source>
        <dbReference type="ARBA" id="ARBA00022452"/>
    </source>
</evidence>
<evidence type="ECO:0000256" key="1">
    <source>
        <dbReference type="ARBA" id="ARBA00004571"/>
    </source>
</evidence>
<dbReference type="InterPro" id="IPR008969">
    <property type="entry name" value="CarboxyPept-like_regulatory"/>
</dbReference>
<keyword evidence="6 7" id="KW-0998">Cell outer membrane</keyword>
<dbReference type="PROSITE" id="PS52016">
    <property type="entry name" value="TONB_DEPENDENT_REC_3"/>
    <property type="match status" value="1"/>
</dbReference>
<evidence type="ECO:0000256" key="5">
    <source>
        <dbReference type="ARBA" id="ARBA00023136"/>
    </source>
</evidence>
<name>A0A562TDD4_CHIJA</name>
<evidence type="ECO:0000313" key="10">
    <source>
        <dbReference type="Proteomes" id="UP000316778"/>
    </source>
</evidence>
<dbReference type="EMBL" id="VLLG01000002">
    <property type="protein sequence ID" value="TWI91010.1"/>
    <property type="molecule type" value="Genomic_DNA"/>
</dbReference>
<sequence length="1065" mass="115183">MKNFTRPARHAYPFPVPLRTCMAAVWCAALLFLLPFYAWSQTSGPVGGRVTDENGQPVPGATIVIKGTSTGTVTNEDGIFKLNAPGNGVLLISSVGFTSREISINNRSNIPVTLGMGSKGLEEVVVVGYGTSKRRDVTGAIASVSSETLKEVPAPNLISQLKGRTAGVSIVSNGATPGVGGQIRIRGNRTITNSQGNSDALDGPLLVLDGIPYGGSINDLNPDDIANLEILKDASATAIYGSRGAGGVILITTKRGKPGRPVISYDSYYGISSVMGKYKVMNGQEYAQFKEDAAAYNRSNWPGSGGTSSYLLTQAEKDALAAGISTDWQDLIYQNGFTTSHQLSLSGGTETTQYGMGGGYYREGGIIPNQKFERYNLRATIDHRIGKRLRIGLNTINTLSYSNTPGGGGVPGTLVRLTPLAAPYLPDGSVNLTPAAGSIDAAIISPLTLMTKKDAILDRTRRLRTFNSLYGELQITDGLRYRVNVGLDYRQENANAYNGPLTFTNTATTQASSNARVNNGEAWAYNIQNLLYYEKTFAQKHRLDVTALFEVNKDHSQSSTFEVTGVPADYIKNANFALASGQPRGEGTFVETGLLSYMGRINYAYDNRYVVTATVRVDGSSTLAPGHQYFTYPAFGLGWNISEEAFMRNVSFISNLKLRGGWGISGNRNVPAYQTLAALSASTYNFGQGTQGQQLAYLVTQVRNPSLTWQSTSQYDVGLDFGLFNNRITGTVDVYEQRTKDILLPVSLPQSNGADATVQNLGKTRGRGLEIMVSSTNINTRSGFTWSTDVNFFFNREEITELTTPAEVANKANGWFVGQPLSVIYDYKKIGIWQLEDSAKGLTGAQTSPRAYPGQIRVEDVDGNGVIDANDRQIIGNFQPQWEGGLTNRFSYKGFDLSVVIYARMGMKVLAPYLSADGGANGFPFFNQGRVNQLKLDYWTRDNPTNAFPAPDAGTDRLNFGSTLAYQDGSFIKCRSINLGYSLPEGVLKKLHVSSLRFYANITNPFIIYSPFVSDGLGPDPEGNGYGGAVNPTGSSEVSAPTRQVSVNLNNPTIRQYTFGANLKF</sequence>
<evidence type="ECO:0000256" key="7">
    <source>
        <dbReference type="PROSITE-ProRule" id="PRU01360"/>
    </source>
</evidence>
<comment type="subcellular location">
    <subcellularLocation>
        <location evidence="1 7">Cell outer membrane</location>
        <topology evidence="1 7">Multi-pass membrane protein</topology>
    </subcellularLocation>
</comment>